<proteinExistence type="predicted"/>
<name>A0A9P8K3N2_AURME</name>
<keyword evidence="1" id="KW-0812">Transmembrane</keyword>
<feature type="transmembrane region" description="Helical" evidence="1">
    <location>
        <begin position="35"/>
        <end position="53"/>
    </location>
</feature>
<reference evidence="3" key="2">
    <citation type="submission" date="2021-08" db="EMBL/GenBank/DDBJ databases">
        <authorList>
            <person name="Gostincar C."/>
            <person name="Sun X."/>
            <person name="Song Z."/>
            <person name="Gunde-Cimerman N."/>
        </authorList>
    </citation>
    <scope>NUCLEOTIDE SEQUENCE</scope>
    <source>
        <strain evidence="3">EXF-8016</strain>
    </source>
</reference>
<evidence type="ECO:0000256" key="1">
    <source>
        <dbReference type="SAM" id="Phobius"/>
    </source>
</evidence>
<protein>
    <recommendedName>
        <fullName evidence="2">F-box domain-containing protein</fullName>
    </recommendedName>
</protein>
<organism evidence="3 4">
    <name type="scientific">Aureobasidium melanogenum</name>
    <name type="common">Aureobasidium pullulans var. melanogenum</name>
    <dbReference type="NCBI Taxonomy" id="46634"/>
    <lineage>
        <taxon>Eukaryota</taxon>
        <taxon>Fungi</taxon>
        <taxon>Dikarya</taxon>
        <taxon>Ascomycota</taxon>
        <taxon>Pezizomycotina</taxon>
        <taxon>Dothideomycetes</taxon>
        <taxon>Dothideomycetidae</taxon>
        <taxon>Dothideales</taxon>
        <taxon>Saccotheciaceae</taxon>
        <taxon>Aureobasidium</taxon>
    </lineage>
</organism>
<dbReference type="Pfam" id="PF12937">
    <property type="entry name" value="F-box-like"/>
    <property type="match status" value="1"/>
</dbReference>
<keyword evidence="1" id="KW-1133">Transmembrane helix</keyword>
<evidence type="ECO:0000313" key="3">
    <source>
        <dbReference type="EMBL" id="KAH0216952.1"/>
    </source>
</evidence>
<gene>
    <name evidence="3" type="ORF">KCV03_g7267</name>
</gene>
<reference evidence="3" key="1">
    <citation type="journal article" date="2021" name="J Fungi (Basel)">
        <title>Virulence traits and population genomics of the black yeast Aureobasidium melanogenum.</title>
        <authorList>
            <person name="Cernosa A."/>
            <person name="Sun X."/>
            <person name="Gostincar C."/>
            <person name="Fang C."/>
            <person name="Gunde-Cimerman N."/>
            <person name="Song Z."/>
        </authorList>
    </citation>
    <scope>NUCLEOTIDE SEQUENCE</scope>
    <source>
        <strain evidence="3">EXF-8016</strain>
    </source>
</reference>
<feature type="non-terminal residue" evidence="3">
    <location>
        <position position="939"/>
    </location>
</feature>
<evidence type="ECO:0000259" key="2">
    <source>
        <dbReference type="PROSITE" id="PS50181"/>
    </source>
</evidence>
<comment type="caution">
    <text evidence="3">The sequence shown here is derived from an EMBL/GenBank/DDBJ whole genome shotgun (WGS) entry which is preliminary data.</text>
</comment>
<keyword evidence="1" id="KW-0472">Membrane</keyword>
<dbReference type="EMBL" id="JAHFYH010000059">
    <property type="protein sequence ID" value="KAH0216952.1"/>
    <property type="molecule type" value="Genomic_DNA"/>
</dbReference>
<dbReference type="AlphaFoldDB" id="A0A9P8K3N2"/>
<evidence type="ECO:0000313" key="4">
    <source>
        <dbReference type="Proteomes" id="UP000767238"/>
    </source>
</evidence>
<sequence>MRHSGQTSVVVLVLAIVFSMKNDHVIKMITTDGSLYLELSITLFLALTAVWYLNGTSSRNSSRSAASAIPHHRRRTVSTDNVTITKLQDVEPHPSGEENEVMTEVPSLLGKLPEEILQETLRYLDDSSLANFARVCHWSYDKATPLLWQDVELVDCRTTDPQTPDMSDEHDDTPIICKLLVLASNPWIASHVHTLTHRCHLPPPAIFYELPRINFQGRTLSHDPRTLRLLHMACQNLSSIHTLRIIFGHWNLTRGLLVGLLGKPQGSIVRHLWLENCSLAGISQRLLQKFDLAGLESLRLRRLPLLANAGRHDSQEVYTRGPFPDWRSDRAFEVRQDGRGGVIKTSTELFRHQEALIRNLIIAHNSQAEESQVKADIDAAKKRFELSFRDAHNFDEKIYSKLPDVGGLISSIQQELSDEDRSVVSGVKQLLDHKHPDFALSDTDPFPTFMHILECSTASLISLNLDWVLFRRTDQRASSESKTSLESMFKRMFKLHFPHLRAFQFRNAVIAEAELPQDVYLLDACGLNSGSTFDTDMCVSWLESHPRLRSLAWPADRFFRPTKNTAPEFQTRIDSIISKMARTLEDLRVDTVYSRSGEFKTDDSDDPIDLNRRQSRRRFISEFASRMQNLDCLKMEGGIPRDEKREIIRALRQSPLQRLVMIGVNAPTGNTWGFAGRDIGSLGINEDPNDPDDFGSLEEEDTDEIVRLGTMTPEPVNASEAFEAEYGWPPSPPFLYTLASYHANTVTELKFCGYRGAPLLWNPTPITNYMLAPLRHFHNLRHLILSLWLHTLWEDDHRDDEILEYWLNTRSSSTTTLITTSNEPLTGWAEELATKYEPKVMAARIVALMGPFISEQAKSQHGGMHVRASFCIGSYGGLFDFDVIIGKDANGKDELREWKGPREELHPERRADKLRNRRWFGTPVRRDLGDGQRSMSVSL</sequence>
<dbReference type="Proteomes" id="UP000767238">
    <property type="component" value="Unassembled WGS sequence"/>
</dbReference>
<dbReference type="InterPro" id="IPR001810">
    <property type="entry name" value="F-box_dom"/>
</dbReference>
<dbReference type="PROSITE" id="PS50181">
    <property type="entry name" value="FBOX"/>
    <property type="match status" value="1"/>
</dbReference>
<feature type="domain" description="F-box" evidence="2">
    <location>
        <begin position="106"/>
        <end position="151"/>
    </location>
</feature>
<dbReference type="SUPFAM" id="SSF81383">
    <property type="entry name" value="F-box domain"/>
    <property type="match status" value="1"/>
</dbReference>
<dbReference type="OrthoDB" id="47801at2759"/>
<accession>A0A9P8K3N2</accession>
<dbReference type="InterPro" id="IPR036047">
    <property type="entry name" value="F-box-like_dom_sf"/>
</dbReference>